<keyword evidence="1" id="KW-1185">Reference proteome</keyword>
<evidence type="ECO:0000313" key="2">
    <source>
        <dbReference type="WBParaSite" id="nRc.2.0.1.t35848-RA"/>
    </source>
</evidence>
<accession>A0A915KAP3</accession>
<proteinExistence type="predicted"/>
<evidence type="ECO:0000313" key="1">
    <source>
        <dbReference type="Proteomes" id="UP000887565"/>
    </source>
</evidence>
<organism evidence="1 2">
    <name type="scientific">Romanomermis culicivorax</name>
    <name type="common">Nematode worm</name>
    <dbReference type="NCBI Taxonomy" id="13658"/>
    <lineage>
        <taxon>Eukaryota</taxon>
        <taxon>Metazoa</taxon>
        <taxon>Ecdysozoa</taxon>
        <taxon>Nematoda</taxon>
        <taxon>Enoplea</taxon>
        <taxon>Dorylaimia</taxon>
        <taxon>Mermithida</taxon>
        <taxon>Mermithoidea</taxon>
        <taxon>Mermithidae</taxon>
        <taxon>Romanomermis</taxon>
    </lineage>
</organism>
<dbReference type="AlphaFoldDB" id="A0A915KAP3"/>
<dbReference type="Proteomes" id="UP000887565">
    <property type="component" value="Unplaced"/>
</dbReference>
<reference evidence="2" key="1">
    <citation type="submission" date="2022-11" db="UniProtKB">
        <authorList>
            <consortium name="WormBaseParasite"/>
        </authorList>
    </citation>
    <scope>IDENTIFICATION</scope>
</reference>
<sequence length="158" mass="17598">MLSNDDRGRDTVELLPLCDVKYSFLAVLEKRNLGTEPDDAGPPESPGSYVCGSGSYVRGSWWFYKVLKIREALYDETGGIMGHKGFVEFLSFPRKFLLVIVVVVAAELVCGKNKDGTEGLIFQLSSMNFQSGGKLQFKNYRTATKNFNSSTTKNFDLD</sequence>
<dbReference type="WBParaSite" id="nRc.2.0.1.t35848-RA">
    <property type="protein sequence ID" value="nRc.2.0.1.t35848-RA"/>
    <property type="gene ID" value="nRc.2.0.1.g35848"/>
</dbReference>
<protein>
    <submittedName>
        <fullName evidence="2">Uncharacterized protein</fullName>
    </submittedName>
</protein>
<name>A0A915KAP3_ROMCU</name>